<feature type="domain" description="NodB homology" evidence="2">
    <location>
        <begin position="1"/>
        <end position="179"/>
    </location>
</feature>
<dbReference type="Pfam" id="PF01522">
    <property type="entry name" value="Polysacc_deac_1"/>
    <property type="match status" value="1"/>
</dbReference>
<dbReference type="Gene3D" id="3.20.20.370">
    <property type="entry name" value="Glycoside hydrolase/deacetylase"/>
    <property type="match status" value="1"/>
</dbReference>
<dbReference type="SUPFAM" id="SSF88713">
    <property type="entry name" value="Glycoside hydrolase/deacetylase"/>
    <property type="match status" value="1"/>
</dbReference>
<protein>
    <recommendedName>
        <fullName evidence="2">NodB homology domain-containing protein</fullName>
    </recommendedName>
</protein>
<evidence type="ECO:0000259" key="2">
    <source>
        <dbReference type="PROSITE" id="PS51677"/>
    </source>
</evidence>
<evidence type="ECO:0000313" key="3">
    <source>
        <dbReference type="EMBL" id="WIA12957.1"/>
    </source>
</evidence>
<feature type="region of interest" description="Disordered" evidence="1">
    <location>
        <begin position="453"/>
        <end position="474"/>
    </location>
</feature>
<dbReference type="PANTHER" id="PTHR10587:SF137">
    <property type="entry name" value="4-DEOXY-4-FORMAMIDO-L-ARABINOSE-PHOSPHOUNDECAPRENOL DEFORMYLASE ARND-RELATED"/>
    <property type="match status" value="1"/>
</dbReference>
<dbReference type="PANTHER" id="PTHR10587">
    <property type="entry name" value="GLYCOSYL TRANSFERASE-RELATED"/>
    <property type="match status" value="1"/>
</dbReference>
<feature type="region of interest" description="Disordered" evidence="1">
    <location>
        <begin position="347"/>
        <end position="366"/>
    </location>
</feature>
<name>A0ABY8TVD9_TETOB</name>
<dbReference type="InterPro" id="IPR002509">
    <property type="entry name" value="NODB_dom"/>
</dbReference>
<accession>A0ABY8TVD9</accession>
<evidence type="ECO:0000313" key="4">
    <source>
        <dbReference type="Proteomes" id="UP001244341"/>
    </source>
</evidence>
<keyword evidence="4" id="KW-1185">Reference proteome</keyword>
<sequence length="858" mass="89602">MDALGAGNGHHELGKATIRRMVAEGHELGNQTWSTCPSHSLTPKQLTRELQDTHRLLSSARQVALAADSCAALDDDTTWQQQQQQQQQVRSRRWFRPAGGWVTPGMVEAAERLGYTTVLGSVFPWDTVKVPLQPLVHALYIWSKVYSGAVIVLHDRRDELLPTLRYVLPWLKAWGYDIVSLGEAAAAAAAGQSELTFDTLAAHTLVQGYFAHTKQHSQHQAGGSGSAQQYGNSSYADLQGLDAELDASLRSASERASPGGGGLVGWKASAGSLRQLEGVTDNADKLRMSAAYMAQMAKERERAAIIAAAEEAERARMKAAKRAEADRKAGIDRRLVDMSAAEKRAIERREREKKEAEKRRARRKVEEARAKERYEEYVKQKAQEEVARREAEAAAALKAAQGAQRRQVAEEALRKRQEAERAAAAELRLARDQEEAAARAAAAVAAISGGEISPADTEAPLARDSASVISSVSGDKRKKRLPGLFRKLSNKLSSKKASSSSAAEGSAAAAGVAAAAAALAGEAAAAAAAGDADAVESSQRASAAGVPAAAPATPDTSVRGGAFGAAAAANSGHSSSVHMPGSFTGLAGVAYGWYGQPAALSSLSTLASIDAALTQQRTAISELAEAAAAASGIQLSTQQQLAGSWAEHTAAAIAAYEGSLPAPAVGRYARSPTGRVLLGLDAQPLLLCDGPEGQSVGVPLVCSSEGAVLLGPDDRPLVLATASDGSLVALDSQCRPLTGPDGRPRVVALSPTGRPLVDDPCRPVLLSLGPNGLPFADSRPHRVCWAGSASGARLSHSGTQSNLLLAAQPGSGLEVMVSTGEDDALGVMDAADYGQYSAASLGIMGGHMLELGNLWQLR</sequence>
<gene>
    <name evidence="3" type="ORF">OEZ85_006572</name>
</gene>
<reference evidence="3 4" key="1">
    <citation type="submission" date="2023-05" db="EMBL/GenBank/DDBJ databases">
        <title>A 100% complete, gapless, phased diploid assembly of the Scenedesmus obliquus UTEX 3031 genome.</title>
        <authorList>
            <person name="Biondi T.C."/>
            <person name="Hanschen E.R."/>
            <person name="Kwon T."/>
            <person name="Eng W."/>
            <person name="Kruse C.P.S."/>
            <person name="Koehler S.I."/>
            <person name="Kunde Y."/>
            <person name="Gleasner C.D."/>
            <person name="You Mak K.T."/>
            <person name="Polle J."/>
            <person name="Hovde B.T."/>
            <person name="Starkenburg S.R."/>
        </authorList>
    </citation>
    <scope>NUCLEOTIDE SEQUENCE [LARGE SCALE GENOMIC DNA]</scope>
    <source>
        <strain evidence="3 4">DOE0152z</strain>
    </source>
</reference>
<dbReference type="EMBL" id="CP126211">
    <property type="protein sequence ID" value="WIA12957.1"/>
    <property type="molecule type" value="Genomic_DNA"/>
</dbReference>
<dbReference type="InterPro" id="IPR050248">
    <property type="entry name" value="Polysacc_deacetylase_ArnD"/>
</dbReference>
<dbReference type="Proteomes" id="UP001244341">
    <property type="component" value="Chromosome 4b"/>
</dbReference>
<organism evidence="3 4">
    <name type="scientific">Tetradesmus obliquus</name>
    <name type="common">Green alga</name>
    <name type="synonym">Acutodesmus obliquus</name>
    <dbReference type="NCBI Taxonomy" id="3088"/>
    <lineage>
        <taxon>Eukaryota</taxon>
        <taxon>Viridiplantae</taxon>
        <taxon>Chlorophyta</taxon>
        <taxon>core chlorophytes</taxon>
        <taxon>Chlorophyceae</taxon>
        <taxon>CS clade</taxon>
        <taxon>Sphaeropleales</taxon>
        <taxon>Scenedesmaceae</taxon>
        <taxon>Tetradesmus</taxon>
    </lineage>
</organism>
<proteinExistence type="predicted"/>
<evidence type="ECO:0000256" key="1">
    <source>
        <dbReference type="SAM" id="MobiDB-lite"/>
    </source>
</evidence>
<dbReference type="PROSITE" id="PS51677">
    <property type="entry name" value="NODB"/>
    <property type="match status" value="1"/>
</dbReference>
<dbReference type="InterPro" id="IPR011330">
    <property type="entry name" value="Glyco_hydro/deAcase_b/a-brl"/>
</dbReference>